<sequence>MERCLSCLEHTAAYGWRFPWFYTVPYLIACCALSSLPPATPESRPDSRRDQAGQRLDLHRSIATSVHIATLSGPLSPQILDKSEQCQG</sequence>
<reference evidence="1" key="2">
    <citation type="submission" date="2023-05" db="EMBL/GenBank/DDBJ databases">
        <authorList>
            <consortium name="Lawrence Berkeley National Laboratory"/>
            <person name="Steindorff A."/>
            <person name="Hensen N."/>
            <person name="Bonometti L."/>
            <person name="Westerberg I."/>
            <person name="Brannstrom I.O."/>
            <person name="Guillou S."/>
            <person name="Cros-Aarteil S."/>
            <person name="Calhoun S."/>
            <person name="Haridas S."/>
            <person name="Kuo A."/>
            <person name="Mondo S."/>
            <person name="Pangilinan J."/>
            <person name="Riley R."/>
            <person name="Labutti K."/>
            <person name="Andreopoulos B."/>
            <person name="Lipzen A."/>
            <person name="Chen C."/>
            <person name="Yanf M."/>
            <person name="Daum C."/>
            <person name="Ng V."/>
            <person name="Clum A."/>
            <person name="Ohm R."/>
            <person name="Martin F."/>
            <person name="Silar P."/>
            <person name="Natvig D."/>
            <person name="Lalanne C."/>
            <person name="Gautier V."/>
            <person name="Ament-Velasquez S.L."/>
            <person name="Kruys A."/>
            <person name="Hutchinson M.I."/>
            <person name="Powell A.J."/>
            <person name="Barry K."/>
            <person name="Miller A.N."/>
            <person name="Grigoriev I.V."/>
            <person name="Debuchy R."/>
            <person name="Gladieux P."/>
            <person name="Thoren M.H."/>
            <person name="Johannesson H."/>
        </authorList>
    </citation>
    <scope>NUCLEOTIDE SEQUENCE</scope>
    <source>
        <strain evidence="1">CBS 731.68</strain>
    </source>
</reference>
<organism evidence="1 2">
    <name type="scientific">Parathielavia appendiculata</name>
    <dbReference type="NCBI Taxonomy" id="2587402"/>
    <lineage>
        <taxon>Eukaryota</taxon>
        <taxon>Fungi</taxon>
        <taxon>Dikarya</taxon>
        <taxon>Ascomycota</taxon>
        <taxon>Pezizomycotina</taxon>
        <taxon>Sordariomycetes</taxon>
        <taxon>Sordariomycetidae</taxon>
        <taxon>Sordariales</taxon>
        <taxon>Chaetomiaceae</taxon>
        <taxon>Parathielavia</taxon>
    </lineage>
</organism>
<dbReference type="GeneID" id="87824046"/>
<comment type="caution">
    <text evidence="1">The sequence shown here is derived from an EMBL/GenBank/DDBJ whole genome shotgun (WGS) entry which is preliminary data.</text>
</comment>
<dbReference type="RefSeq" id="XP_062647425.1">
    <property type="nucleotide sequence ID" value="XM_062787276.1"/>
</dbReference>
<dbReference type="AlphaFoldDB" id="A0AAN6Z4C3"/>
<dbReference type="Proteomes" id="UP001302602">
    <property type="component" value="Unassembled WGS sequence"/>
</dbReference>
<gene>
    <name evidence="1" type="ORF">N657DRAFT_419664</name>
</gene>
<proteinExistence type="predicted"/>
<evidence type="ECO:0000313" key="1">
    <source>
        <dbReference type="EMBL" id="KAK4123654.1"/>
    </source>
</evidence>
<accession>A0AAN6Z4C3</accession>
<protein>
    <submittedName>
        <fullName evidence="1">Uncharacterized protein</fullName>
    </submittedName>
</protein>
<evidence type="ECO:0000313" key="2">
    <source>
        <dbReference type="Proteomes" id="UP001302602"/>
    </source>
</evidence>
<name>A0AAN6Z4C3_9PEZI</name>
<dbReference type="EMBL" id="MU853228">
    <property type="protein sequence ID" value="KAK4123654.1"/>
    <property type="molecule type" value="Genomic_DNA"/>
</dbReference>
<keyword evidence="2" id="KW-1185">Reference proteome</keyword>
<reference evidence="1" key="1">
    <citation type="journal article" date="2023" name="Mol. Phylogenet. Evol.">
        <title>Genome-scale phylogeny and comparative genomics of the fungal order Sordariales.</title>
        <authorList>
            <person name="Hensen N."/>
            <person name="Bonometti L."/>
            <person name="Westerberg I."/>
            <person name="Brannstrom I.O."/>
            <person name="Guillou S."/>
            <person name="Cros-Aarteil S."/>
            <person name="Calhoun S."/>
            <person name="Haridas S."/>
            <person name="Kuo A."/>
            <person name="Mondo S."/>
            <person name="Pangilinan J."/>
            <person name="Riley R."/>
            <person name="LaButti K."/>
            <person name="Andreopoulos B."/>
            <person name="Lipzen A."/>
            <person name="Chen C."/>
            <person name="Yan M."/>
            <person name="Daum C."/>
            <person name="Ng V."/>
            <person name="Clum A."/>
            <person name="Steindorff A."/>
            <person name="Ohm R.A."/>
            <person name="Martin F."/>
            <person name="Silar P."/>
            <person name="Natvig D.O."/>
            <person name="Lalanne C."/>
            <person name="Gautier V."/>
            <person name="Ament-Velasquez S.L."/>
            <person name="Kruys A."/>
            <person name="Hutchinson M.I."/>
            <person name="Powell A.J."/>
            <person name="Barry K."/>
            <person name="Miller A.N."/>
            <person name="Grigoriev I.V."/>
            <person name="Debuchy R."/>
            <person name="Gladieux P."/>
            <person name="Hiltunen Thoren M."/>
            <person name="Johannesson H."/>
        </authorList>
    </citation>
    <scope>NUCLEOTIDE SEQUENCE</scope>
    <source>
        <strain evidence="1">CBS 731.68</strain>
    </source>
</reference>